<feature type="region of interest" description="Disordered" evidence="1">
    <location>
        <begin position="86"/>
        <end position="217"/>
    </location>
</feature>
<sequence>MRINLDSASIKSSIAFFPSSDMDGCIVEYAYLYLRTSTSDHNELGVPGSLFNFFAADIASDVQEFVSSDQIIVFVSLTTSSTTFKTTSVATTARSTPTTRSTTSKTTSAATTTRSTPTTRSTTSKTTSAATTTRSTPITRSTASKTTSTAATTRSTPTTRSITSKTTSTATTSRSTPTTRPTTSKTISKATITRSTPPQPLPPPRQPLTTNESNGNLPYQNSTLFNYLSSNLIFDCKGPDRVKQNLERSLCRTVILKDRFESMDPELEHWLGYYPAVNRTEICIFLREEKVFLQTDELT</sequence>
<feature type="compositionally biased region" description="Pro residues" evidence="1">
    <location>
        <begin position="197"/>
        <end position="206"/>
    </location>
</feature>
<dbReference type="EMBL" id="CAXLJM020000090">
    <property type="protein sequence ID" value="CAL8131864.1"/>
    <property type="molecule type" value="Genomic_DNA"/>
</dbReference>
<comment type="caution">
    <text evidence="2">The sequence shown here is derived from an EMBL/GenBank/DDBJ whole genome shotgun (WGS) entry which is preliminary data.</text>
</comment>
<proteinExistence type="predicted"/>
<protein>
    <submittedName>
        <fullName evidence="2">Uncharacterized protein</fullName>
    </submittedName>
</protein>
<reference evidence="2 3" key="1">
    <citation type="submission" date="2024-08" db="EMBL/GenBank/DDBJ databases">
        <authorList>
            <person name="Cucini C."/>
            <person name="Frati F."/>
        </authorList>
    </citation>
    <scope>NUCLEOTIDE SEQUENCE [LARGE SCALE GENOMIC DNA]</scope>
</reference>
<name>A0ABP1RP23_9HEXA</name>
<evidence type="ECO:0000313" key="2">
    <source>
        <dbReference type="EMBL" id="CAL8131864.1"/>
    </source>
</evidence>
<keyword evidence="3" id="KW-1185">Reference proteome</keyword>
<evidence type="ECO:0000256" key="1">
    <source>
        <dbReference type="SAM" id="MobiDB-lite"/>
    </source>
</evidence>
<evidence type="ECO:0000313" key="3">
    <source>
        <dbReference type="Proteomes" id="UP001642540"/>
    </source>
</evidence>
<dbReference type="Proteomes" id="UP001642540">
    <property type="component" value="Unassembled WGS sequence"/>
</dbReference>
<gene>
    <name evidence="2" type="ORF">ODALV1_LOCUS24362</name>
</gene>
<accession>A0ABP1RP23</accession>
<feature type="compositionally biased region" description="Low complexity" evidence="1">
    <location>
        <begin position="86"/>
        <end position="196"/>
    </location>
</feature>
<organism evidence="2 3">
    <name type="scientific">Orchesella dallaii</name>
    <dbReference type="NCBI Taxonomy" id="48710"/>
    <lineage>
        <taxon>Eukaryota</taxon>
        <taxon>Metazoa</taxon>
        <taxon>Ecdysozoa</taxon>
        <taxon>Arthropoda</taxon>
        <taxon>Hexapoda</taxon>
        <taxon>Collembola</taxon>
        <taxon>Entomobryomorpha</taxon>
        <taxon>Entomobryoidea</taxon>
        <taxon>Orchesellidae</taxon>
        <taxon>Orchesellinae</taxon>
        <taxon>Orchesella</taxon>
    </lineage>
</organism>